<dbReference type="InterPro" id="IPR013564">
    <property type="entry name" value="MurT_C"/>
</dbReference>
<comment type="caution">
    <text evidence="6">The sequence shown here is derived from an EMBL/GenBank/DDBJ whole genome shotgun (WGS) entry which is preliminary data.</text>
</comment>
<keyword evidence="3" id="KW-0067">ATP-binding</keyword>
<dbReference type="PANTHER" id="PTHR23135:SF7">
    <property type="entry name" value="LIPID II ISOGLUTAMINYL SYNTHASE (GLUTAMINE-HYDROLYZING) SUBUNIT MURT"/>
    <property type="match status" value="1"/>
</dbReference>
<dbReference type="EMBL" id="MFJA01000080">
    <property type="protein sequence ID" value="OGG01949.1"/>
    <property type="molecule type" value="Genomic_DNA"/>
</dbReference>
<protein>
    <submittedName>
        <fullName evidence="6">Uncharacterized protein</fullName>
    </submittedName>
</protein>
<evidence type="ECO:0000256" key="3">
    <source>
        <dbReference type="ARBA" id="ARBA00022840"/>
    </source>
</evidence>
<dbReference type="InterPro" id="IPR043703">
    <property type="entry name" value="Lipid_II_synth_MurT"/>
</dbReference>
<dbReference type="AlphaFoldDB" id="A0A1F5YP31"/>
<dbReference type="GO" id="GO:0004326">
    <property type="term" value="F:tetrahydrofolylpolyglutamate synthase activity"/>
    <property type="evidence" value="ECO:0007669"/>
    <property type="project" value="InterPro"/>
</dbReference>
<name>A0A1F5YP31_9BACT</name>
<feature type="domain" description="Lipid II isoglutaminyl synthase (glutamine-hydrolyzing) subunit MurT C-terminal" evidence="5">
    <location>
        <begin position="310"/>
        <end position="398"/>
    </location>
</feature>
<accession>A0A1F5YP31</accession>
<keyword evidence="1" id="KW-0436">Ligase</keyword>
<dbReference type="Gene3D" id="3.40.1190.10">
    <property type="entry name" value="Mur-like, catalytic domain"/>
    <property type="match status" value="1"/>
</dbReference>
<dbReference type="InterPro" id="IPR013221">
    <property type="entry name" value="Mur_ligase_cen"/>
</dbReference>
<feature type="non-terminal residue" evidence="6">
    <location>
        <position position="406"/>
    </location>
</feature>
<dbReference type="PANTHER" id="PTHR23135">
    <property type="entry name" value="MUR LIGASE FAMILY MEMBER"/>
    <property type="match status" value="1"/>
</dbReference>
<evidence type="ECO:0000313" key="6">
    <source>
        <dbReference type="EMBL" id="OGG01949.1"/>
    </source>
</evidence>
<keyword evidence="2" id="KW-0547">Nucleotide-binding</keyword>
<dbReference type="Pfam" id="PF08245">
    <property type="entry name" value="Mur_ligase_M"/>
    <property type="match status" value="1"/>
</dbReference>
<dbReference type="PROSITE" id="PS01011">
    <property type="entry name" value="FOLYLPOLYGLU_SYNT_1"/>
    <property type="match status" value="1"/>
</dbReference>
<reference evidence="6 7" key="1">
    <citation type="journal article" date="2016" name="Nat. Commun.">
        <title>Thousands of microbial genomes shed light on interconnected biogeochemical processes in an aquifer system.</title>
        <authorList>
            <person name="Anantharaman K."/>
            <person name="Brown C.T."/>
            <person name="Hug L.A."/>
            <person name="Sharon I."/>
            <person name="Castelle C.J."/>
            <person name="Probst A.J."/>
            <person name="Thomas B.C."/>
            <person name="Singh A."/>
            <person name="Wilkins M.J."/>
            <person name="Karaoz U."/>
            <person name="Brodie E.L."/>
            <person name="Williams K.H."/>
            <person name="Hubbard S.S."/>
            <person name="Banfield J.F."/>
        </authorList>
    </citation>
    <scope>NUCLEOTIDE SEQUENCE [LARGE SCALE GENOMIC DNA]</scope>
</reference>
<dbReference type="Proteomes" id="UP000176665">
    <property type="component" value="Unassembled WGS sequence"/>
</dbReference>
<dbReference type="InterPro" id="IPR036565">
    <property type="entry name" value="Mur-like_cat_sf"/>
</dbReference>
<dbReference type="GO" id="GO:0009252">
    <property type="term" value="P:peptidoglycan biosynthetic process"/>
    <property type="evidence" value="ECO:0007669"/>
    <property type="project" value="InterPro"/>
</dbReference>
<dbReference type="GO" id="GO:0005524">
    <property type="term" value="F:ATP binding"/>
    <property type="evidence" value="ECO:0007669"/>
    <property type="project" value="UniProtKB-KW"/>
</dbReference>
<sequence length="406" mass="45729">MTLFDFIAILAGKIVIIFSRLFNLGYGGTWPGEIALTISPHLLQKLVKRLNKGIILVAGTNGKTTTSLMIKSILEENGTKVVHNSSGANLENGLLSAVISKFHLFGIDNNFEYGVFEIDENSLPLILKSVIPDIVICLNLFRDQLDRYGEVDVIAEKWQKSLRKLPKSSIVILNADDPQIAFLARDLKAKTVFFGVNDPTSYLLEFEHATDSIFCLNCQKRLQFSGIYFSHIGIWKCSYCKAVRPNPQYYNWASPLPGFYNRYNTLAAISACKELHIEDEIIKKALDNFAPAFGRQELFENNGQKIKIFLSKNPAGFNQSLKTVIQLQAKTILLALNDRIPDGRDVSWIWDVDFEKIPARINVILSGTRVYDLALRLNYSGSKFIVEENLEKAINKGCLTLKKNEI</sequence>
<evidence type="ECO:0000259" key="5">
    <source>
        <dbReference type="Pfam" id="PF08353"/>
    </source>
</evidence>
<gene>
    <name evidence="6" type="ORF">A2W14_01435</name>
</gene>
<dbReference type="SUPFAM" id="SSF53623">
    <property type="entry name" value="MurD-like peptide ligases, catalytic domain"/>
    <property type="match status" value="1"/>
</dbReference>
<dbReference type="InterPro" id="IPR018109">
    <property type="entry name" value="Folylpolyglutamate_synth_CS"/>
</dbReference>
<feature type="domain" description="Mur ligase central" evidence="4">
    <location>
        <begin position="57"/>
        <end position="271"/>
    </location>
</feature>
<organism evidence="6 7">
    <name type="scientific">Candidatus Gottesmanbacteria bacterium RBG_16_37_8</name>
    <dbReference type="NCBI Taxonomy" id="1798371"/>
    <lineage>
        <taxon>Bacteria</taxon>
        <taxon>Candidatus Gottesmaniibacteriota</taxon>
    </lineage>
</organism>
<evidence type="ECO:0000256" key="2">
    <source>
        <dbReference type="ARBA" id="ARBA00022741"/>
    </source>
</evidence>
<dbReference type="Pfam" id="PF08353">
    <property type="entry name" value="MurT_C"/>
    <property type="match status" value="1"/>
</dbReference>
<evidence type="ECO:0000313" key="7">
    <source>
        <dbReference type="Proteomes" id="UP000176665"/>
    </source>
</evidence>
<proteinExistence type="inferred from homology"/>
<evidence type="ECO:0000259" key="4">
    <source>
        <dbReference type="Pfam" id="PF08245"/>
    </source>
</evidence>
<dbReference type="HAMAP" id="MF_02214">
    <property type="entry name" value="Lipid_II_synth_MurT"/>
    <property type="match status" value="1"/>
</dbReference>
<dbReference type="STRING" id="1798371.A2W14_01435"/>
<evidence type="ECO:0000256" key="1">
    <source>
        <dbReference type="ARBA" id="ARBA00022598"/>
    </source>
</evidence>